<evidence type="ECO:0000256" key="4">
    <source>
        <dbReference type="ARBA" id="ARBA00022967"/>
    </source>
</evidence>
<dbReference type="InterPro" id="IPR003439">
    <property type="entry name" value="ABC_transporter-like_ATP-bd"/>
</dbReference>
<dbReference type="AlphaFoldDB" id="A0A1Y6CFE9"/>
<organism evidence="7 8">
    <name type="scientific">Pseudobacteriovorax antillogorgiicola</name>
    <dbReference type="NCBI Taxonomy" id="1513793"/>
    <lineage>
        <taxon>Bacteria</taxon>
        <taxon>Pseudomonadati</taxon>
        <taxon>Bdellovibrionota</taxon>
        <taxon>Oligoflexia</taxon>
        <taxon>Oligoflexales</taxon>
        <taxon>Pseudobacteriovoracaceae</taxon>
        <taxon>Pseudobacteriovorax</taxon>
    </lineage>
</organism>
<evidence type="ECO:0000313" key="8">
    <source>
        <dbReference type="Proteomes" id="UP000192907"/>
    </source>
</evidence>
<evidence type="ECO:0000313" key="7">
    <source>
        <dbReference type="EMBL" id="SMF52840.1"/>
    </source>
</evidence>
<evidence type="ECO:0000256" key="3">
    <source>
        <dbReference type="ARBA" id="ARBA00022840"/>
    </source>
</evidence>
<keyword evidence="8" id="KW-1185">Reference proteome</keyword>
<dbReference type="EMBL" id="FWZT01000016">
    <property type="protein sequence ID" value="SMF52840.1"/>
    <property type="molecule type" value="Genomic_DNA"/>
</dbReference>
<proteinExistence type="predicted"/>
<keyword evidence="4" id="KW-1278">Translocase</keyword>
<feature type="domain" description="ABC transporter" evidence="6">
    <location>
        <begin position="2"/>
        <end position="234"/>
    </location>
</feature>
<evidence type="ECO:0000256" key="1">
    <source>
        <dbReference type="ARBA" id="ARBA00022448"/>
    </source>
</evidence>
<dbReference type="RefSeq" id="WP_132321748.1">
    <property type="nucleotide sequence ID" value="NZ_FWZT01000016.1"/>
</dbReference>
<dbReference type="PANTHER" id="PTHR42794">
    <property type="entry name" value="HEMIN IMPORT ATP-BINDING PROTEIN HMUV"/>
    <property type="match status" value="1"/>
</dbReference>
<gene>
    <name evidence="7" type="ORF">SAMN06296036_11685</name>
</gene>
<keyword evidence="2" id="KW-0547">Nucleotide-binding</keyword>
<evidence type="ECO:0000256" key="2">
    <source>
        <dbReference type="ARBA" id="ARBA00022741"/>
    </source>
</evidence>
<evidence type="ECO:0000256" key="5">
    <source>
        <dbReference type="ARBA" id="ARBA00037066"/>
    </source>
</evidence>
<dbReference type="GO" id="GO:0016887">
    <property type="term" value="F:ATP hydrolysis activity"/>
    <property type="evidence" value="ECO:0007669"/>
    <property type="project" value="InterPro"/>
</dbReference>
<dbReference type="InterPro" id="IPR027417">
    <property type="entry name" value="P-loop_NTPase"/>
</dbReference>
<dbReference type="Pfam" id="PF00005">
    <property type="entry name" value="ABC_tran"/>
    <property type="match status" value="1"/>
</dbReference>
<dbReference type="SUPFAM" id="SSF52540">
    <property type="entry name" value="P-loop containing nucleoside triphosphate hydrolases"/>
    <property type="match status" value="1"/>
</dbReference>
<dbReference type="Proteomes" id="UP000192907">
    <property type="component" value="Unassembled WGS sequence"/>
</dbReference>
<comment type="function">
    <text evidence="5">Part of the ABC transporter complex HmuTUV involved in hemin import. Responsible for energy coupling to the transport system.</text>
</comment>
<dbReference type="CDD" id="cd03214">
    <property type="entry name" value="ABC_Iron-Siderophores_B12_Hemin"/>
    <property type="match status" value="1"/>
</dbReference>
<dbReference type="SMART" id="SM00382">
    <property type="entry name" value="AAA"/>
    <property type="match status" value="1"/>
</dbReference>
<name>A0A1Y6CFE9_9BACT</name>
<dbReference type="GO" id="GO:0005524">
    <property type="term" value="F:ATP binding"/>
    <property type="evidence" value="ECO:0007669"/>
    <property type="project" value="UniProtKB-KW"/>
</dbReference>
<dbReference type="InterPro" id="IPR003593">
    <property type="entry name" value="AAA+_ATPase"/>
</dbReference>
<accession>A0A1Y6CFE9</accession>
<dbReference type="PANTHER" id="PTHR42794:SF1">
    <property type="entry name" value="HEMIN IMPORT ATP-BINDING PROTEIN HMUV"/>
    <property type="match status" value="1"/>
</dbReference>
<keyword evidence="3 7" id="KW-0067">ATP-binding</keyword>
<dbReference type="OrthoDB" id="5296765at2"/>
<dbReference type="STRING" id="1513793.SAMN06296036_11685"/>
<dbReference type="Gene3D" id="3.40.50.300">
    <property type="entry name" value="P-loop containing nucleotide triphosphate hydrolases"/>
    <property type="match status" value="1"/>
</dbReference>
<dbReference type="PROSITE" id="PS50893">
    <property type="entry name" value="ABC_TRANSPORTER_2"/>
    <property type="match status" value="1"/>
</dbReference>
<sequence length="251" mass="28141">MIQVQHLSFGIGHTKILRNINLEIRAGEFVAILGPNGSGKTTLMKHLTGDLKAEQGQVFLKQRAIQDYSPQDLALTRSVLEQSLIASFPFIGRQILKMGMMKPDQAAWNHGVRVFELTHLLDKKITEMSGGEVQRINGARVYLQALTKDQGFHSIFLDEPTSALDIGFQIKVMRNFKRLCETGNYAVCAVLHDLNLAKLLADRIVLMKDGRLDFVGYPEEALSPERLCSVFDLNLDDLSSHSHIHPFTKSQ</sequence>
<protein>
    <submittedName>
        <fullName evidence="7">Iron complex transport system ATP-binding protein</fullName>
    </submittedName>
</protein>
<keyword evidence="1" id="KW-0813">Transport</keyword>
<evidence type="ECO:0000259" key="6">
    <source>
        <dbReference type="PROSITE" id="PS50893"/>
    </source>
</evidence>
<reference evidence="8" key="1">
    <citation type="submission" date="2017-04" db="EMBL/GenBank/DDBJ databases">
        <authorList>
            <person name="Varghese N."/>
            <person name="Submissions S."/>
        </authorList>
    </citation>
    <scope>NUCLEOTIDE SEQUENCE [LARGE SCALE GENOMIC DNA]</scope>
    <source>
        <strain evidence="8">RKEM611</strain>
    </source>
</reference>